<evidence type="ECO:0000313" key="2">
    <source>
        <dbReference type="WBParaSite" id="L893_g22506.t1"/>
    </source>
</evidence>
<keyword evidence="1" id="KW-1185">Reference proteome</keyword>
<sequence length="182" mass="21205">MIVRVLGEGDPVPPSSRYDFIGTQLYAPRTSHRGHVQTRRDDLESWIYSCVDLFAPNKLPWGREHDRYKVIDMKEAFFKTPPPEIISLMPGQFEEIMRRVNAMTMMQKPDYKAIRDLLEQAAKEDDIDFDMPFEWELGEQAKRKDESRDASREQLEKTQISVLEKIDADKADKEVTERVLAG</sequence>
<dbReference type="Gene3D" id="1.10.510.10">
    <property type="entry name" value="Transferase(Phosphotransferase) domain 1"/>
    <property type="match status" value="1"/>
</dbReference>
<dbReference type="WBParaSite" id="L893_g22506.t1">
    <property type="protein sequence ID" value="L893_g22506.t1"/>
    <property type="gene ID" value="L893_g22506"/>
</dbReference>
<protein>
    <submittedName>
        <fullName evidence="2">Protein kinase domain-containing protein</fullName>
    </submittedName>
</protein>
<name>A0A1I7Z3P7_9BILA</name>
<reference evidence="2" key="1">
    <citation type="submission" date="2016-11" db="UniProtKB">
        <authorList>
            <consortium name="WormBaseParasite"/>
        </authorList>
    </citation>
    <scope>IDENTIFICATION</scope>
</reference>
<organism evidence="1 2">
    <name type="scientific">Steinernema glaseri</name>
    <dbReference type="NCBI Taxonomy" id="37863"/>
    <lineage>
        <taxon>Eukaryota</taxon>
        <taxon>Metazoa</taxon>
        <taxon>Ecdysozoa</taxon>
        <taxon>Nematoda</taxon>
        <taxon>Chromadorea</taxon>
        <taxon>Rhabditida</taxon>
        <taxon>Tylenchina</taxon>
        <taxon>Panagrolaimomorpha</taxon>
        <taxon>Strongyloidoidea</taxon>
        <taxon>Steinernematidae</taxon>
        <taxon>Steinernema</taxon>
    </lineage>
</organism>
<proteinExistence type="predicted"/>
<dbReference type="InterPro" id="IPR011009">
    <property type="entry name" value="Kinase-like_dom_sf"/>
</dbReference>
<dbReference type="SUPFAM" id="SSF56112">
    <property type="entry name" value="Protein kinase-like (PK-like)"/>
    <property type="match status" value="1"/>
</dbReference>
<dbReference type="PANTHER" id="PTHR11909">
    <property type="entry name" value="CASEIN KINASE-RELATED"/>
    <property type="match status" value="1"/>
</dbReference>
<evidence type="ECO:0000313" key="1">
    <source>
        <dbReference type="Proteomes" id="UP000095287"/>
    </source>
</evidence>
<dbReference type="AlphaFoldDB" id="A0A1I7Z3P7"/>
<dbReference type="Proteomes" id="UP000095287">
    <property type="component" value="Unplaced"/>
</dbReference>
<dbReference type="InterPro" id="IPR050235">
    <property type="entry name" value="CK1_Ser-Thr_kinase"/>
</dbReference>
<accession>A0A1I7Z3P7</accession>